<dbReference type="AlphaFoldDB" id="A0A2T7NKE7"/>
<evidence type="ECO:0000313" key="2">
    <source>
        <dbReference type="EMBL" id="PVD21647.1"/>
    </source>
</evidence>
<dbReference type="EMBL" id="PZQS01000011">
    <property type="protein sequence ID" value="PVD21647.1"/>
    <property type="molecule type" value="Genomic_DNA"/>
</dbReference>
<proteinExistence type="predicted"/>
<keyword evidence="3" id="KW-1185">Reference proteome</keyword>
<accession>A0A2T7NKE7</accession>
<reference evidence="2 3" key="1">
    <citation type="submission" date="2018-04" db="EMBL/GenBank/DDBJ databases">
        <title>The genome of golden apple snail Pomacea canaliculata provides insight into stress tolerance and invasive adaptation.</title>
        <authorList>
            <person name="Liu C."/>
            <person name="Liu B."/>
            <person name="Ren Y."/>
            <person name="Zhang Y."/>
            <person name="Wang H."/>
            <person name="Li S."/>
            <person name="Jiang F."/>
            <person name="Yin L."/>
            <person name="Zhang G."/>
            <person name="Qian W."/>
            <person name="Fan W."/>
        </authorList>
    </citation>
    <scope>NUCLEOTIDE SEQUENCE [LARGE SCALE GENOMIC DNA]</scope>
    <source>
        <strain evidence="2">SZHN2017</strain>
        <tissue evidence="2">Muscle</tissue>
    </source>
</reference>
<comment type="caution">
    <text evidence="2">The sequence shown here is derived from an EMBL/GenBank/DDBJ whole genome shotgun (WGS) entry which is preliminary data.</text>
</comment>
<feature type="compositionally biased region" description="Basic and acidic residues" evidence="1">
    <location>
        <begin position="136"/>
        <end position="145"/>
    </location>
</feature>
<organism evidence="2 3">
    <name type="scientific">Pomacea canaliculata</name>
    <name type="common">Golden apple snail</name>
    <dbReference type="NCBI Taxonomy" id="400727"/>
    <lineage>
        <taxon>Eukaryota</taxon>
        <taxon>Metazoa</taxon>
        <taxon>Spiralia</taxon>
        <taxon>Lophotrochozoa</taxon>
        <taxon>Mollusca</taxon>
        <taxon>Gastropoda</taxon>
        <taxon>Caenogastropoda</taxon>
        <taxon>Architaenioglossa</taxon>
        <taxon>Ampullarioidea</taxon>
        <taxon>Ampullariidae</taxon>
        <taxon>Pomacea</taxon>
    </lineage>
</organism>
<evidence type="ECO:0000313" key="3">
    <source>
        <dbReference type="Proteomes" id="UP000245119"/>
    </source>
</evidence>
<gene>
    <name evidence="2" type="ORF">C0Q70_17446</name>
</gene>
<evidence type="ECO:0000256" key="1">
    <source>
        <dbReference type="SAM" id="MobiDB-lite"/>
    </source>
</evidence>
<feature type="compositionally biased region" description="Low complexity" evidence="1">
    <location>
        <begin position="74"/>
        <end position="89"/>
    </location>
</feature>
<dbReference type="Proteomes" id="UP000245119">
    <property type="component" value="Linkage Group LG11"/>
</dbReference>
<feature type="compositionally biased region" description="Pro residues" evidence="1">
    <location>
        <begin position="95"/>
        <end position="105"/>
    </location>
</feature>
<name>A0A2T7NKE7_POMCA</name>
<sequence length="161" mass="18394">MLREKWEKEEYNKRKTLKSRIRLSAIFRTQKRAHTLVFLKRKFPWEYMKSVASELQQQTEQDFLSLTSLSFVPSRSASSVPSSSPHTSSFELDPPRSPPPNPLSPPDQQRGVWGASLYPQAGQPFGMPLVFLPQHARREEEEGKRRGWPQVTSAEASAGAR</sequence>
<protein>
    <submittedName>
        <fullName evidence="2">Uncharacterized protein</fullName>
    </submittedName>
</protein>
<feature type="region of interest" description="Disordered" evidence="1">
    <location>
        <begin position="74"/>
        <end position="161"/>
    </location>
</feature>